<reference evidence="1" key="1">
    <citation type="submission" date="2019-12" db="EMBL/GenBank/DDBJ databases">
        <title>High-Quality draft genome sequences of three cyanobacteria isolated from the limestone walls of the Old Cathedral of Coimbra.</title>
        <authorList>
            <person name="Tiago I."/>
            <person name="Soares F."/>
            <person name="Portugal A."/>
        </authorList>
    </citation>
    <scope>NUCLEOTIDE SEQUENCE</scope>
    <source>
        <strain evidence="1">A</strain>
    </source>
</reference>
<dbReference type="SUPFAM" id="SSF49464">
    <property type="entry name" value="Carboxypeptidase regulatory domain-like"/>
    <property type="match status" value="2"/>
</dbReference>
<dbReference type="InterPro" id="IPR008969">
    <property type="entry name" value="CarboxyPept-like_regulatory"/>
</dbReference>
<dbReference type="EMBL" id="WVIE01000003">
    <property type="protein sequence ID" value="NDJ16473.1"/>
    <property type="molecule type" value="Genomic_DNA"/>
</dbReference>
<dbReference type="AlphaFoldDB" id="A0A8J8CH97"/>
<dbReference type="Gene3D" id="2.60.40.1120">
    <property type="entry name" value="Carboxypeptidase-like, regulatory domain"/>
    <property type="match status" value="2"/>
</dbReference>
<evidence type="ECO:0008006" key="3">
    <source>
        <dbReference type="Google" id="ProtNLM"/>
    </source>
</evidence>
<accession>A0A8J8CH97</accession>
<sequence length="214" mass="23440">MTTWINLKTARHQVAIAGMVADAETGAAIGGAEVHITHAPERFTRWLALNAMQHGEKWVTLRHRPDRTHTATQGHFSFLDLPDGDYSLTVSLPNSGTRYDRAIVQNITVSRDTEGTIRHHIVEIALPTTALKGQISTGDEPIAMAKIQVEGSPTLAFSDRAGQYLLTQLEVWQPPLDSPRPIVTVSAVGYQTVATGVQLSQGQVQTLDFNLKRN</sequence>
<dbReference type="Proteomes" id="UP000646053">
    <property type="component" value="Unassembled WGS sequence"/>
</dbReference>
<keyword evidence="2" id="KW-1185">Reference proteome</keyword>
<evidence type="ECO:0000313" key="2">
    <source>
        <dbReference type="Proteomes" id="UP000646053"/>
    </source>
</evidence>
<evidence type="ECO:0000313" key="1">
    <source>
        <dbReference type="EMBL" id="NDJ16473.1"/>
    </source>
</evidence>
<dbReference type="RefSeq" id="WP_162421978.1">
    <property type="nucleotide sequence ID" value="NZ_WVIE01000003.1"/>
</dbReference>
<name>A0A8J8CH97_9CYAN</name>
<comment type="caution">
    <text evidence="1">The sequence shown here is derived from an EMBL/GenBank/DDBJ whole genome shotgun (WGS) entry which is preliminary data.</text>
</comment>
<gene>
    <name evidence="1" type="ORF">GS601_04060</name>
</gene>
<organism evidence="1 2">
    <name type="scientific">Myxacorys almedinensis A</name>
    <dbReference type="NCBI Taxonomy" id="2690445"/>
    <lineage>
        <taxon>Bacteria</taxon>
        <taxon>Bacillati</taxon>
        <taxon>Cyanobacteriota</taxon>
        <taxon>Cyanophyceae</taxon>
        <taxon>Leptolyngbyales</taxon>
        <taxon>Leptolyngbyaceae</taxon>
        <taxon>Myxacorys</taxon>
        <taxon>Myxacorys almedinensis</taxon>
    </lineage>
</organism>
<proteinExistence type="predicted"/>
<protein>
    <recommendedName>
        <fullName evidence="3">Carboxypeptidase regulatory-like domain-containing protein</fullName>
    </recommendedName>
</protein>
<dbReference type="Pfam" id="PF13620">
    <property type="entry name" value="CarboxypepD_reg"/>
    <property type="match status" value="1"/>
</dbReference>